<keyword evidence="4" id="KW-1185">Reference proteome</keyword>
<sequence length="484" mass="56735">MKRIFFDERGHWDRFVAKHGGKLRANVRKEVEKFRRCGDPRNGFKLMVCEGCHDLRLVPYRCKGRFCTTCSCGETEEWARLLEQDVFQVNHRHVVFTIDEGLREIFLLHRAKLLKEFMDEAVRLVKEHFEKKHKVTPGIVAGLHTFGARLNFNPHVHMLVTMGGMKKTGEWKTYDFIPFEMLRKQWQTVVLKLIRRKLSEQEKKQVQSRLQKAYCENGEGFYVHAPKQKGNVKQQLGYIGRYMRRPAIAVSRIEAYDGEKVTFRYRDKNDGEEKTETISVEEFMGRLVRHIPDENFKTIRYYGVYSRRIKSLCKKLVSEWQKAARRWIVKAKRILKRRTWSERIKEQTGKPPCCPKCESYYEYKGEACLEDGKLKVKYAVCSTSKACLERMIRDVAGVKETKGSEEKKKPQSGLHSKAKVTYICLQCHTTEEIPLNVVRNFDAMDDGDPTVPPQFSCEECGGGMYPEYYEGIHGYEYRISDVRK</sequence>
<organism evidence="3 4">
    <name type="scientific">Paenibacillus phoenicis</name>
    <dbReference type="NCBI Taxonomy" id="554117"/>
    <lineage>
        <taxon>Bacteria</taxon>
        <taxon>Bacillati</taxon>
        <taxon>Bacillota</taxon>
        <taxon>Bacilli</taxon>
        <taxon>Bacillales</taxon>
        <taxon>Paenibacillaceae</taxon>
        <taxon>Paenibacillus</taxon>
    </lineage>
</organism>
<reference evidence="3 4" key="1">
    <citation type="submission" date="2023-12" db="EMBL/GenBank/DDBJ databases">
        <title>Whole genome sequencing of Paenibacillus phoenicis isolated from the Phoenix Mars Lander spacecraft assembly facility.</title>
        <authorList>
            <person name="Garcia A."/>
            <person name="Venkateswaran K."/>
        </authorList>
    </citation>
    <scope>NUCLEOTIDE SEQUENCE [LARGE SCALE GENOMIC DNA]</scope>
    <source>
        <strain evidence="3 4">3PO2SA</strain>
    </source>
</reference>
<name>A0ABU5PN06_9BACL</name>
<dbReference type="EMBL" id="JAYERP010000001">
    <property type="protein sequence ID" value="MEA3571323.1"/>
    <property type="molecule type" value="Genomic_DNA"/>
</dbReference>
<dbReference type="InterPro" id="IPR007069">
    <property type="entry name" value="Transposase_32"/>
</dbReference>
<feature type="domain" description="Transposase zinc-binding" evidence="2">
    <location>
        <begin position="10"/>
        <end position="98"/>
    </location>
</feature>
<evidence type="ECO:0000313" key="3">
    <source>
        <dbReference type="EMBL" id="MEA3571323.1"/>
    </source>
</evidence>
<dbReference type="InterPro" id="IPR026889">
    <property type="entry name" value="Zn_Tnp"/>
</dbReference>
<dbReference type="PANTHER" id="PTHR37023:SF1">
    <property type="entry name" value="ISSOD25 TRANSPOSASE TNPA_ISSOD25"/>
    <property type="match status" value="1"/>
</dbReference>
<evidence type="ECO:0000259" key="1">
    <source>
        <dbReference type="Pfam" id="PF04986"/>
    </source>
</evidence>
<feature type="domain" description="Transposase IS801/IS1294" evidence="1">
    <location>
        <begin position="138"/>
        <end position="308"/>
    </location>
</feature>
<protein>
    <submittedName>
        <fullName evidence="3">Transposase</fullName>
    </submittedName>
</protein>
<proteinExistence type="predicted"/>
<gene>
    <name evidence="3" type="ORF">U9M73_15320</name>
</gene>
<accession>A0ABU5PN06</accession>
<dbReference type="Pfam" id="PF04986">
    <property type="entry name" value="Y2_Tnp"/>
    <property type="match status" value="1"/>
</dbReference>
<comment type="caution">
    <text evidence="3">The sequence shown here is derived from an EMBL/GenBank/DDBJ whole genome shotgun (WGS) entry which is preliminary data.</text>
</comment>
<dbReference type="Pfam" id="PF14319">
    <property type="entry name" value="Zn_Tnp_IS91"/>
    <property type="match status" value="1"/>
</dbReference>
<dbReference type="Proteomes" id="UP001292216">
    <property type="component" value="Unassembled WGS sequence"/>
</dbReference>
<evidence type="ECO:0000259" key="2">
    <source>
        <dbReference type="Pfam" id="PF14319"/>
    </source>
</evidence>
<evidence type="ECO:0000313" key="4">
    <source>
        <dbReference type="Proteomes" id="UP001292216"/>
    </source>
</evidence>
<dbReference type="RefSeq" id="WP_323077920.1">
    <property type="nucleotide sequence ID" value="NZ_JAYERP010000001.1"/>
</dbReference>
<dbReference type="PANTHER" id="PTHR37023">
    <property type="entry name" value="TRANSPOSASE"/>
    <property type="match status" value="1"/>
</dbReference>